<feature type="domain" description="Ubiquitin-like protease family profile" evidence="7">
    <location>
        <begin position="677"/>
        <end position="979"/>
    </location>
</feature>
<dbReference type="EMBL" id="JANBVN010000088">
    <property type="protein sequence ID" value="KAJ9145606.1"/>
    <property type="molecule type" value="Genomic_DNA"/>
</dbReference>
<evidence type="ECO:0000259" key="7">
    <source>
        <dbReference type="PROSITE" id="PS50600"/>
    </source>
</evidence>
<feature type="compositionally biased region" description="Basic and acidic residues" evidence="6">
    <location>
        <begin position="1126"/>
        <end position="1139"/>
    </location>
</feature>
<feature type="region of interest" description="Disordered" evidence="6">
    <location>
        <begin position="880"/>
        <end position="903"/>
    </location>
</feature>
<dbReference type="PANTHER" id="PTHR46896:SF3">
    <property type="entry name" value="FI06413P-RELATED"/>
    <property type="match status" value="1"/>
</dbReference>
<evidence type="ECO:0000256" key="2">
    <source>
        <dbReference type="ARBA" id="ARBA00022553"/>
    </source>
</evidence>
<dbReference type="Gene3D" id="3.40.395.10">
    <property type="entry name" value="Adenoviral Proteinase, Chain A"/>
    <property type="match status" value="1"/>
</dbReference>
<feature type="compositionally biased region" description="Basic residues" evidence="6">
    <location>
        <begin position="261"/>
        <end position="274"/>
    </location>
</feature>
<evidence type="ECO:0000256" key="4">
    <source>
        <dbReference type="ARBA" id="ARBA00022786"/>
    </source>
</evidence>
<keyword evidence="3" id="KW-0645">Protease</keyword>
<gene>
    <name evidence="8" type="ORF">NKR19_g6001</name>
</gene>
<feature type="region of interest" description="Disordered" evidence="6">
    <location>
        <begin position="562"/>
        <end position="599"/>
    </location>
</feature>
<dbReference type="Pfam" id="PF25424">
    <property type="entry name" value="PH_35"/>
    <property type="match status" value="1"/>
</dbReference>
<dbReference type="GO" id="GO:0006508">
    <property type="term" value="P:proteolysis"/>
    <property type="evidence" value="ECO:0007669"/>
    <property type="project" value="UniProtKB-KW"/>
</dbReference>
<comment type="caution">
    <text evidence="8">The sequence shown here is derived from an EMBL/GenBank/DDBJ whole genome shotgun (WGS) entry which is preliminary data.</text>
</comment>
<feature type="region of interest" description="Disordered" evidence="6">
    <location>
        <begin position="1106"/>
        <end position="1241"/>
    </location>
</feature>
<feature type="compositionally biased region" description="Polar residues" evidence="6">
    <location>
        <begin position="1114"/>
        <end position="1123"/>
    </location>
</feature>
<dbReference type="GO" id="GO:0005634">
    <property type="term" value="C:nucleus"/>
    <property type="evidence" value="ECO:0007669"/>
    <property type="project" value="TreeGrafter"/>
</dbReference>
<dbReference type="PROSITE" id="PS50600">
    <property type="entry name" value="ULP_PROTEASE"/>
    <property type="match status" value="1"/>
</dbReference>
<evidence type="ECO:0000256" key="6">
    <source>
        <dbReference type="SAM" id="MobiDB-lite"/>
    </source>
</evidence>
<feature type="compositionally biased region" description="Basic residues" evidence="6">
    <location>
        <begin position="1030"/>
        <end position="1040"/>
    </location>
</feature>
<keyword evidence="4" id="KW-0833">Ubl conjugation pathway</keyword>
<protein>
    <submittedName>
        <fullName evidence="8">Cysteine proteinase</fullName>
    </submittedName>
</protein>
<dbReference type="GO" id="GO:0005737">
    <property type="term" value="C:cytoplasm"/>
    <property type="evidence" value="ECO:0007669"/>
    <property type="project" value="TreeGrafter"/>
</dbReference>
<feature type="compositionally biased region" description="Polar residues" evidence="6">
    <location>
        <begin position="26"/>
        <end position="38"/>
    </location>
</feature>
<feature type="compositionally biased region" description="Polar residues" evidence="6">
    <location>
        <begin position="171"/>
        <end position="182"/>
    </location>
</feature>
<keyword evidence="2" id="KW-0597">Phosphoprotein</keyword>
<feature type="region of interest" description="Disordered" evidence="6">
    <location>
        <begin position="1253"/>
        <end position="1326"/>
    </location>
</feature>
<dbReference type="PANTHER" id="PTHR46896">
    <property type="entry name" value="SENTRIN-SPECIFIC PROTEASE"/>
    <property type="match status" value="1"/>
</dbReference>
<feature type="compositionally biased region" description="Basic and acidic residues" evidence="6">
    <location>
        <begin position="1282"/>
        <end position="1291"/>
    </location>
</feature>
<dbReference type="InterPro" id="IPR057501">
    <property type="entry name" value="DeUb_enz_PH"/>
</dbReference>
<organism evidence="8 9">
    <name type="scientific">Coniochaeta hoffmannii</name>
    <dbReference type="NCBI Taxonomy" id="91930"/>
    <lineage>
        <taxon>Eukaryota</taxon>
        <taxon>Fungi</taxon>
        <taxon>Dikarya</taxon>
        <taxon>Ascomycota</taxon>
        <taxon>Pezizomycotina</taxon>
        <taxon>Sordariomycetes</taxon>
        <taxon>Sordariomycetidae</taxon>
        <taxon>Coniochaetales</taxon>
        <taxon>Coniochaetaceae</taxon>
        <taxon>Coniochaeta</taxon>
    </lineage>
</organism>
<proteinExistence type="inferred from homology"/>
<dbReference type="GO" id="GO:0016926">
    <property type="term" value="P:protein desumoylation"/>
    <property type="evidence" value="ECO:0007669"/>
    <property type="project" value="TreeGrafter"/>
</dbReference>
<comment type="similarity">
    <text evidence="1">Belongs to the peptidase C48 family.</text>
</comment>
<dbReference type="GO" id="GO:0070139">
    <property type="term" value="F:SUMO-specific endopeptidase activity"/>
    <property type="evidence" value="ECO:0007669"/>
    <property type="project" value="TreeGrafter"/>
</dbReference>
<evidence type="ECO:0000313" key="8">
    <source>
        <dbReference type="EMBL" id="KAJ9145606.1"/>
    </source>
</evidence>
<dbReference type="SUPFAM" id="SSF54001">
    <property type="entry name" value="Cysteine proteinases"/>
    <property type="match status" value="1"/>
</dbReference>
<dbReference type="InterPro" id="IPR003653">
    <property type="entry name" value="Peptidase_C48_C"/>
</dbReference>
<feature type="compositionally biased region" description="Low complexity" evidence="6">
    <location>
        <begin position="76"/>
        <end position="109"/>
    </location>
</feature>
<evidence type="ECO:0000256" key="3">
    <source>
        <dbReference type="ARBA" id="ARBA00022670"/>
    </source>
</evidence>
<feature type="compositionally biased region" description="Low complexity" evidence="6">
    <location>
        <begin position="1255"/>
        <end position="1266"/>
    </location>
</feature>
<feature type="region of interest" description="Disordered" evidence="6">
    <location>
        <begin position="805"/>
        <end position="824"/>
    </location>
</feature>
<dbReference type="InterPro" id="IPR038765">
    <property type="entry name" value="Papain-like_cys_pep_sf"/>
</dbReference>
<feature type="region of interest" description="Disordered" evidence="6">
    <location>
        <begin position="1024"/>
        <end position="1093"/>
    </location>
</feature>
<feature type="compositionally biased region" description="Basic and acidic residues" evidence="6">
    <location>
        <begin position="188"/>
        <end position="201"/>
    </location>
</feature>
<evidence type="ECO:0000256" key="5">
    <source>
        <dbReference type="ARBA" id="ARBA00022801"/>
    </source>
</evidence>
<evidence type="ECO:0000256" key="1">
    <source>
        <dbReference type="ARBA" id="ARBA00005234"/>
    </source>
</evidence>
<feature type="region of interest" description="Disordered" evidence="6">
    <location>
        <begin position="1"/>
        <end position="126"/>
    </location>
</feature>
<feature type="compositionally biased region" description="Polar residues" evidence="6">
    <location>
        <begin position="1178"/>
        <end position="1188"/>
    </location>
</feature>
<reference evidence="8" key="1">
    <citation type="submission" date="2022-07" db="EMBL/GenBank/DDBJ databases">
        <title>Fungi with potential for degradation of polypropylene.</title>
        <authorList>
            <person name="Gostincar C."/>
        </authorList>
    </citation>
    <scope>NUCLEOTIDE SEQUENCE</scope>
    <source>
        <strain evidence="8">EXF-13287</strain>
    </source>
</reference>
<feature type="region of interest" description="Disordered" evidence="6">
    <location>
        <begin position="169"/>
        <end position="201"/>
    </location>
</feature>
<feature type="compositionally biased region" description="Acidic residues" evidence="6">
    <location>
        <begin position="365"/>
        <end position="374"/>
    </location>
</feature>
<feature type="compositionally biased region" description="Polar residues" evidence="6">
    <location>
        <begin position="382"/>
        <end position="401"/>
    </location>
</feature>
<dbReference type="Proteomes" id="UP001174691">
    <property type="component" value="Unassembled WGS sequence"/>
</dbReference>
<feature type="region of interest" description="Disordered" evidence="6">
    <location>
        <begin position="255"/>
        <end position="324"/>
    </location>
</feature>
<evidence type="ECO:0000313" key="9">
    <source>
        <dbReference type="Proteomes" id="UP001174691"/>
    </source>
</evidence>
<keyword evidence="9" id="KW-1185">Reference proteome</keyword>
<dbReference type="InterPro" id="IPR051947">
    <property type="entry name" value="Sentrin-specific_protease"/>
</dbReference>
<dbReference type="Pfam" id="PF02902">
    <property type="entry name" value="Peptidase_C48"/>
    <property type="match status" value="1"/>
</dbReference>
<feature type="compositionally biased region" description="Polar residues" evidence="6">
    <location>
        <begin position="1141"/>
        <end position="1156"/>
    </location>
</feature>
<feature type="region of interest" description="Disordered" evidence="6">
    <location>
        <begin position="338"/>
        <end position="412"/>
    </location>
</feature>
<sequence>MKSLLNRLAGDQSPAEGDATGFPQAVASSVHSLFQRLTGSGMPSRHRDETEVDNPRQPSGSSPEDTAATAREQQAEFESSQESSSEVNDEPSFASAPAAPSPRNSINSSKESTVGGKSHNARKNSLDPLRRYFSPHAHSFPDYGQIRTGGKMVGGHFLKSINSHFAGGPVNTMSSSKTQTVGPSPLALKDRGAPKRQKTDHSGNYTQYAFALVADQDDTSRDRILKSERHGSQSATSTEEKTWDSGVVKEFRAVEGIHDPNRRHRTGNRSRPPRNRLIQFDMSMEAKDPIQDDSDESFTEPRAHPRPTLPGTQTQVRGSAKNRSAMDPAELAILGEGIHVPKSPAKQDFAHTINRTKRRFQPSDVNDEIDELAGDPDYQPQKRPNTGQNRQQPAKSASISTRGDLKPSFAAGHKPAPLEEEALPLKALVWARSQIYDASEPSTSGDPPERLVLRSHTESSDRALLRLHSATSTSEDSSEFPWFEIQSQMIDRVKIDHDSCTVRVTIPAKLDYNLGRTLYLRLHSKEDTHKLLLWFTRYSNRTVEPDIAGSLEKEFAKQFADIKKRPAPKATPVARSQADAEASRQAPGPGTAMPGTRYRQPRTRVIDVLDEASTVGSGPFGYPVGEDEVSEYPRTRRSVRTRRDPSSPAPVPLPDRWTEVHADWDKNWRLPLSFHRTAVEKDDIARLDEGQCLNDNIIGFYLKYLQVQAEKQRPETSKRIYFHNSFFYSKLKPTSGRHINYDGVRSWTAKVDIFSYDYIVVPVNEHFHWWVAIICNPGKLDSTVAEKAAASRECSDDIEEVLAASSSGNTAARSSPRHDGDVARQDRYDITAIDDEDNPFQPKDPFILPDSADERIVKETIEFGKGDDAATVIVEGDATPTTVKSAPQKGRKRGRKSMGAAQRKYNPADPRIITLDSLGASHSPVCTHLKQYLIAEFKDKKGKDVEYNQASIGMRATNIPEQNNFCDCGVYLLKYVAEFLCDPDKFIQSILLREGRQWDFDASQMRNDIRQLIFDLHDPYQKEQEEAKRQKALAKRKRERSKSEGPADGTGTPAPKSSAEAAVSPRKAVDPAPLSSRRTSPAVGSPASPLPLEQADVRLVEPFVKEGHLKGSPDAQQTGSMETAQYDDRSFFVVDEKQSRPAATQAQSLESPVQPSQPLPSIEIPDEEDVPVIPAQRPQASSRQASLSGGTGSAEGSDDKVVQVQLAGGTPSGFKSSRQKHGRTRSSSQTEKGASGLYRRAEAQPVHDDAVQELAKPASPAKKAPAVSIPLSPPTIHVASGRKPERSRFFEKGGWNRNEQPRVKKTYKGIGARKASAGGTIDLTED</sequence>
<keyword evidence="5" id="KW-0378">Hydrolase</keyword>
<feature type="region of interest" description="Disordered" evidence="6">
    <location>
        <begin position="617"/>
        <end position="654"/>
    </location>
</feature>
<accession>A0AA38S2R4</accession>
<name>A0AA38S2R4_9PEZI</name>